<dbReference type="Gene3D" id="3.40.50.720">
    <property type="entry name" value="NAD(P)-binding Rossmann-like Domain"/>
    <property type="match status" value="1"/>
</dbReference>
<dbReference type="AlphaFoldDB" id="A0A9X2VYC2"/>
<dbReference type="Pfam" id="PF00106">
    <property type="entry name" value="adh_short"/>
    <property type="match status" value="1"/>
</dbReference>
<dbReference type="InterPro" id="IPR002347">
    <property type="entry name" value="SDR_fam"/>
</dbReference>
<dbReference type="EMBL" id="JANYMP010000039">
    <property type="protein sequence ID" value="MCS7483968.1"/>
    <property type="molecule type" value="Genomic_DNA"/>
</dbReference>
<reference evidence="1" key="1">
    <citation type="submission" date="2022-08" db="EMBL/GenBank/DDBJ databases">
        <authorList>
            <person name="Tistechok S."/>
            <person name="Samborskyy M."/>
            <person name="Roman I."/>
        </authorList>
    </citation>
    <scope>NUCLEOTIDE SEQUENCE</scope>
    <source>
        <strain evidence="1">DSM 103496</strain>
    </source>
</reference>
<evidence type="ECO:0000313" key="2">
    <source>
        <dbReference type="Proteomes" id="UP001141259"/>
    </source>
</evidence>
<comment type="caution">
    <text evidence="1">The sequence shown here is derived from an EMBL/GenBank/DDBJ whole genome shotgun (WGS) entry which is preliminary data.</text>
</comment>
<dbReference type="Proteomes" id="UP001141259">
    <property type="component" value="Unassembled WGS sequence"/>
</dbReference>
<sequence length="60" mass="5844">MVTGAASGIGAATARKLVADGYAVIAVDVDEAVTRLDGVTAVVGDVTADETWAAASAAHD</sequence>
<dbReference type="RefSeq" id="WP_259629420.1">
    <property type="nucleotide sequence ID" value="NZ_JANYMP010000039.1"/>
</dbReference>
<protein>
    <submittedName>
        <fullName evidence="1">SDR family NAD(P)-dependent oxidoreductase</fullName>
    </submittedName>
</protein>
<accession>A0A9X2VYC2</accession>
<organism evidence="1 2">
    <name type="scientific">Umezawaea endophytica</name>
    <dbReference type="NCBI Taxonomy" id="1654476"/>
    <lineage>
        <taxon>Bacteria</taxon>
        <taxon>Bacillati</taxon>
        <taxon>Actinomycetota</taxon>
        <taxon>Actinomycetes</taxon>
        <taxon>Pseudonocardiales</taxon>
        <taxon>Pseudonocardiaceae</taxon>
        <taxon>Umezawaea</taxon>
    </lineage>
</organism>
<name>A0A9X2VYC2_9PSEU</name>
<dbReference type="SUPFAM" id="SSF51735">
    <property type="entry name" value="NAD(P)-binding Rossmann-fold domains"/>
    <property type="match status" value="1"/>
</dbReference>
<evidence type="ECO:0000313" key="1">
    <source>
        <dbReference type="EMBL" id="MCS7483968.1"/>
    </source>
</evidence>
<proteinExistence type="predicted"/>
<dbReference type="InterPro" id="IPR036291">
    <property type="entry name" value="NAD(P)-bd_dom_sf"/>
</dbReference>
<feature type="non-terminal residue" evidence="1">
    <location>
        <position position="60"/>
    </location>
</feature>
<keyword evidence="2" id="KW-1185">Reference proteome</keyword>
<gene>
    <name evidence="1" type="ORF">NZH93_44645</name>
</gene>